<dbReference type="Proteomes" id="UP000002675">
    <property type="component" value="Chromosome I"/>
</dbReference>
<sequence length="265" mass="30721">MSQKCGLCLKERELKISHLMPKGLYKKLRKQKTNSQLILSQSSSGTSGFTDKQVVGKFLCDECEQKFSKNGENTVVRDCFDSRDDSFPLLSMLDRANVLAEVNDRVLLDCRAHLDTESYQYFAASIFWRASAWNCSKYKKYCNLGVKYQEEFRLYLNGEAGFPKHAYITVYIDSDDDKFPMLSFPVSSKKIGYHQHVFYVPGVRFLLRLGRNVGEIKNFFEAYSSQIMFLKYSFKKHPDCNFIAKSLKVDFTPSERLKEEIIKNV</sequence>
<evidence type="ECO:0008006" key="4">
    <source>
        <dbReference type="Google" id="ProtNLM"/>
    </source>
</evidence>
<dbReference type="PATRIC" id="fig|196600.6.peg.1931"/>
<protein>
    <recommendedName>
        <fullName evidence="4">HNH endonuclease</fullName>
    </recommendedName>
</protein>
<dbReference type="HOGENOM" id="CLU_1030125_0_0_6"/>
<gene>
    <name evidence="1" type="ordered locus">VV1901</name>
    <name evidence="2" type="ordered locus">VV1912</name>
</gene>
<dbReference type="EMBL" id="BA000037">
    <property type="protein sequence ID" value="BAC94676.1"/>
    <property type="molecule type" value="Genomic_DNA"/>
</dbReference>
<name>Q7M7G0_VIBVY</name>
<evidence type="ECO:0000313" key="2">
    <source>
        <dbReference type="EMBL" id="BAC94676.1"/>
    </source>
</evidence>
<evidence type="ECO:0000313" key="1">
    <source>
        <dbReference type="EMBL" id="BAC94665.1"/>
    </source>
</evidence>
<dbReference type="KEGG" id="vvy:VV1912"/>
<dbReference type="EMBL" id="BA000037">
    <property type="protein sequence ID" value="BAC94665.1"/>
    <property type="molecule type" value="Genomic_DNA"/>
</dbReference>
<reference evidence="1 3" key="1">
    <citation type="journal article" date="2003" name="Genome Res.">
        <title>Comparative genome analysis of Vibrio vulnificus, a marine pathogen.</title>
        <authorList>
            <person name="Chen C.Y."/>
            <person name="Wu K.M."/>
            <person name="Chang Y.C."/>
            <person name="Chang C.H."/>
            <person name="Tsai H.C."/>
            <person name="Liao T.L."/>
            <person name="Liu Y.M."/>
            <person name="Chen H.J."/>
            <person name="Shen A.B."/>
            <person name="Li J.C."/>
            <person name="Su T.L."/>
            <person name="Shao C.P."/>
            <person name="Lee C.T."/>
            <person name="Hor L.I."/>
            <person name="Tsai S.F."/>
        </authorList>
    </citation>
    <scope>NUCLEOTIDE SEQUENCE [LARGE SCALE GENOMIC DNA]</scope>
    <source>
        <strain evidence="1 3">YJ016</strain>
    </source>
</reference>
<evidence type="ECO:0000313" key="3">
    <source>
        <dbReference type="Proteomes" id="UP000002675"/>
    </source>
</evidence>
<accession>Q7M7G0</accession>
<proteinExistence type="predicted"/>
<dbReference type="RefSeq" id="WP_011150466.1">
    <property type="nucleotide sequence ID" value="NC_005139.1"/>
</dbReference>
<organism evidence="1 3">
    <name type="scientific">Vibrio vulnificus (strain YJ016)</name>
    <dbReference type="NCBI Taxonomy" id="196600"/>
    <lineage>
        <taxon>Bacteria</taxon>
        <taxon>Pseudomonadati</taxon>
        <taxon>Pseudomonadota</taxon>
        <taxon>Gammaproteobacteria</taxon>
        <taxon>Vibrionales</taxon>
        <taxon>Vibrionaceae</taxon>
        <taxon>Vibrio</taxon>
    </lineage>
</organism>
<dbReference type="KEGG" id="vvy:VV1901"/>
<dbReference type="AlphaFoldDB" id="Q7M7G0"/>